<feature type="region of interest" description="Disordered" evidence="1">
    <location>
        <begin position="16"/>
        <end position="41"/>
    </location>
</feature>
<feature type="compositionally biased region" description="Low complexity" evidence="1">
    <location>
        <begin position="16"/>
        <end position="25"/>
    </location>
</feature>
<name>A0ABW8CY63_STRBI</name>
<dbReference type="InterPro" id="IPR011042">
    <property type="entry name" value="6-blade_b-propeller_TolB-like"/>
</dbReference>
<protein>
    <submittedName>
        <fullName evidence="2">Uncharacterized protein</fullName>
    </submittedName>
</protein>
<evidence type="ECO:0000313" key="2">
    <source>
        <dbReference type="EMBL" id="MFI9122548.1"/>
    </source>
</evidence>
<dbReference type="SUPFAM" id="SSF82171">
    <property type="entry name" value="DPP6 N-terminal domain-like"/>
    <property type="match status" value="1"/>
</dbReference>
<evidence type="ECO:0000256" key="1">
    <source>
        <dbReference type="SAM" id="MobiDB-lite"/>
    </source>
</evidence>
<reference evidence="2 3" key="1">
    <citation type="submission" date="2024-10" db="EMBL/GenBank/DDBJ databases">
        <title>The Natural Products Discovery Center: Release of the First 8490 Sequenced Strains for Exploring Actinobacteria Biosynthetic Diversity.</title>
        <authorList>
            <person name="Kalkreuter E."/>
            <person name="Kautsar S.A."/>
            <person name="Yang D."/>
            <person name="Bader C.D."/>
            <person name="Teijaro C.N."/>
            <person name="Fluegel L."/>
            <person name="Davis C.M."/>
            <person name="Simpson J.R."/>
            <person name="Lauterbach L."/>
            <person name="Steele A.D."/>
            <person name="Gui C."/>
            <person name="Meng S."/>
            <person name="Li G."/>
            <person name="Viehrig K."/>
            <person name="Ye F."/>
            <person name="Su P."/>
            <person name="Kiefer A.F."/>
            <person name="Nichols A."/>
            <person name="Cepeda A.J."/>
            <person name="Yan W."/>
            <person name="Fan B."/>
            <person name="Jiang Y."/>
            <person name="Adhikari A."/>
            <person name="Zheng C.-J."/>
            <person name="Schuster L."/>
            <person name="Cowan T.M."/>
            <person name="Smanski M.J."/>
            <person name="Chevrette M.G."/>
            <person name="De Carvalho L.P.S."/>
            <person name="Shen B."/>
        </authorList>
    </citation>
    <scope>NUCLEOTIDE SEQUENCE [LARGE SCALE GENOMIC DNA]</scope>
    <source>
        <strain evidence="2 3">NPDC053346</strain>
    </source>
</reference>
<keyword evidence="3" id="KW-1185">Reference proteome</keyword>
<evidence type="ECO:0000313" key="3">
    <source>
        <dbReference type="Proteomes" id="UP001614391"/>
    </source>
</evidence>
<sequence length="546" mass="56188">MVLLLAGVIAAAGCTATGDGADPAGSRPSGGVTGSGPDRTRPVLAFVQPEERAVMLADAAGRTWRAAPTGAVPPSEVVWSPDGRRLAWLDEEDESGTGELHVYDVAKGTLRSEACPCHGIGFLGEDLATLAVDGASLALFPPGYPAERARRVPLGKNKGTYARLATGGSDDVVVFGVLPEGPGVFRGQGTVSAVDRRGTVRELLPPGKPSTFTDALRAPDGKALAWGTSDSGGACWTRSTLLTHSGGTAGEPVRHLPDDAAFRRALIGDRQRSLTSFAWAGDGLTVTYGPFGSCQVLSPERFVSYYVRGGVRTFLGSGMIGIALGADGRVARLTGNAPTTGLPRSPSGVAHHTGTLTLTSEGRELPLGKGVSVFVFTPAESAAARPPAAAPQPPGAAVTTVDDHGGKLPEAVVRLARQIEEAAVRGDTERLVALCGTCRPGVHEWIRGEGGAAAVLRAVRTHPGRNGAEGLMYPALSSCVDQPGQDITCTPQQLGDVALLGLRPDEGNVDYDGVVYGTWNGGPAMVPLLVRIDAKGEALWTGLAAG</sequence>
<comment type="caution">
    <text evidence="2">The sequence shown here is derived from an EMBL/GenBank/DDBJ whole genome shotgun (WGS) entry which is preliminary data.</text>
</comment>
<dbReference type="Proteomes" id="UP001614391">
    <property type="component" value="Unassembled WGS sequence"/>
</dbReference>
<dbReference type="Gene3D" id="2.120.10.30">
    <property type="entry name" value="TolB, C-terminal domain"/>
    <property type="match status" value="1"/>
</dbReference>
<gene>
    <name evidence="2" type="ORF">ACIGW0_24705</name>
</gene>
<organism evidence="2 3">
    <name type="scientific">Streptomyces bikiniensis</name>
    <dbReference type="NCBI Taxonomy" id="1896"/>
    <lineage>
        <taxon>Bacteria</taxon>
        <taxon>Bacillati</taxon>
        <taxon>Actinomycetota</taxon>
        <taxon>Actinomycetes</taxon>
        <taxon>Kitasatosporales</taxon>
        <taxon>Streptomycetaceae</taxon>
        <taxon>Streptomyces</taxon>
    </lineage>
</organism>
<accession>A0ABW8CY63</accession>
<dbReference type="RefSeq" id="WP_399618602.1">
    <property type="nucleotide sequence ID" value="NZ_JBITYT010000011.1"/>
</dbReference>
<proteinExistence type="predicted"/>
<dbReference type="EMBL" id="JBITYT010000011">
    <property type="protein sequence ID" value="MFI9122548.1"/>
    <property type="molecule type" value="Genomic_DNA"/>
</dbReference>